<dbReference type="RefSeq" id="WP_190451621.1">
    <property type="nucleotide sequence ID" value="NZ_JAMPLM010000003.1"/>
</dbReference>
<dbReference type="Proteomes" id="UP001476950">
    <property type="component" value="Unassembled WGS sequence"/>
</dbReference>
<evidence type="ECO:0008006" key="3">
    <source>
        <dbReference type="Google" id="ProtNLM"/>
    </source>
</evidence>
<evidence type="ECO:0000313" key="2">
    <source>
        <dbReference type="Proteomes" id="UP001476950"/>
    </source>
</evidence>
<evidence type="ECO:0000313" key="1">
    <source>
        <dbReference type="EMBL" id="MEP1058105.1"/>
    </source>
</evidence>
<proteinExistence type="predicted"/>
<keyword evidence="2" id="KW-1185">Reference proteome</keyword>
<reference evidence="1 2" key="1">
    <citation type="submission" date="2022-04" db="EMBL/GenBank/DDBJ databases">
        <title>Positive selection, recombination, and allopatry shape intraspecific diversity of widespread and dominant cyanobacteria.</title>
        <authorList>
            <person name="Wei J."/>
            <person name="Shu W."/>
            <person name="Hu C."/>
        </authorList>
    </citation>
    <scope>NUCLEOTIDE SEQUENCE [LARGE SCALE GENOMIC DNA]</scope>
    <source>
        <strain evidence="1 2">AS-A4</strain>
    </source>
</reference>
<comment type="caution">
    <text evidence="1">The sequence shown here is derived from an EMBL/GenBank/DDBJ whole genome shotgun (WGS) entry which is preliminary data.</text>
</comment>
<accession>A0ABV0KFZ0</accession>
<protein>
    <recommendedName>
        <fullName evidence="3">Ubiquinone biosynthesis protein COQ4</fullName>
    </recommendedName>
</protein>
<gene>
    <name evidence="1" type="ORF">NDI38_06600</name>
</gene>
<name>A0ABV0KFZ0_9CYAN</name>
<dbReference type="EMBL" id="JAMPLM010000003">
    <property type="protein sequence ID" value="MEP1058105.1"/>
    <property type="molecule type" value="Genomic_DNA"/>
</dbReference>
<sequence>MDAIGSINVSTHLPQQSLTLRQGLERYYQANPDFVRNQDLQVGIMRIPWCDMQRHDIMHVVTGYSTALEQELQLIGFLLTALTWKRPWYYYAQSFVVFLELLWQSIQGKAWGGIYHNPVQVCQLYLKGVKQGLALPQKINAAIDPETVLDRDLESLRSEYGIHNAGAWDC</sequence>
<organism evidence="1 2">
    <name type="scientific">Stenomitos frigidus AS-A4</name>
    <dbReference type="NCBI Taxonomy" id="2933935"/>
    <lineage>
        <taxon>Bacteria</taxon>
        <taxon>Bacillati</taxon>
        <taxon>Cyanobacteriota</taxon>
        <taxon>Cyanophyceae</taxon>
        <taxon>Leptolyngbyales</taxon>
        <taxon>Leptolyngbyaceae</taxon>
        <taxon>Stenomitos</taxon>
    </lineage>
</organism>